<keyword evidence="3" id="KW-1185">Reference proteome</keyword>
<feature type="signal peptide" evidence="1">
    <location>
        <begin position="1"/>
        <end position="23"/>
    </location>
</feature>
<gene>
    <name evidence="2" type="ordered locus">Mesil_1048</name>
</gene>
<dbReference type="AlphaFoldDB" id="D7BD35"/>
<dbReference type="PROSITE" id="PS51257">
    <property type="entry name" value="PROKAR_LIPOPROTEIN"/>
    <property type="match status" value="1"/>
</dbReference>
<organism evidence="2 3">
    <name type="scientific">Allomeiothermus silvanus (strain ATCC 700542 / DSM 9946 / NBRC 106475 / NCIMB 13440 / VI-R2)</name>
    <name type="common">Thermus silvanus</name>
    <dbReference type="NCBI Taxonomy" id="526227"/>
    <lineage>
        <taxon>Bacteria</taxon>
        <taxon>Thermotogati</taxon>
        <taxon>Deinococcota</taxon>
        <taxon>Deinococci</taxon>
        <taxon>Thermales</taxon>
        <taxon>Thermaceae</taxon>
        <taxon>Allomeiothermus</taxon>
    </lineage>
</organism>
<dbReference type="KEGG" id="msv:Mesil_1048"/>
<evidence type="ECO:0000313" key="2">
    <source>
        <dbReference type="EMBL" id="ADH62953.1"/>
    </source>
</evidence>
<dbReference type="HOGENOM" id="CLU_1904230_0_0_0"/>
<sequence>MRKGVWRLVGLGLSALLAACGGAAGGGGFSGTVTAPQGFTIQGTEVVACFYIQSSDSCDESKSKTTTLSGSGPSASFAIDGLASGDYVIIAVKQGLLGAFVDNQGNPAIVRPPRSGINIELKQVSGGSLPRSP</sequence>
<protein>
    <recommendedName>
        <fullName evidence="4">Carboxypeptidase regulatory-like domain-containing protein</fullName>
    </recommendedName>
</protein>
<evidence type="ECO:0000313" key="3">
    <source>
        <dbReference type="Proteomes" id="UP000001916"/>
    </source>
</evidence>
<proteinExistence type="predicted"/>
<name>D7BD35_ALLS1</name>
<keyword evidence="1" id="KW-0732">Signal</keyword>
<dbReference type="OrthoDB" id="27176at2"/>
<reference evidence="2 3" key="1">
    <citation type="journal article" date="2010" name="Stand. Genomic Sci.">
        <title>Complete genome sequence of Meiothermus silvanus type strain (VI-R2).</title>
        <authorList>
            <person name="Sikorski J."/>
            <person name="Tindall B.J."/>
            <person name="Lowry S."/>
            <person name="Lucas S."/>
            <person name="Nolan M."/>
            <person name="Copeland A."/>
            <person name="Glavina Del Rio T."/>
            <person name="Tice H."/>
            <person name="Cheng J.F."/>
            <person name="Han C."/>
            <person name="Pitluck S."/>
            <person name="Liolios K."/>
            <person name="Ivanova N."/>
            <person name="Mavromatis K."/>
            <person name="Mikhailova N."/>
            <person name="Pati A."/>
            <person name="Goodwin L."/>
            <person name="Chen A."/>
            <person name="Palaniappan K."/>
            <person name="Land M."/>
            <person name="Hauser L."/>
            <person name="Chang Y.J."/>
            <person name="Jeffries C.D."/>
            <person name="Rohde M."/>
            <person name="Goker M."/>
            <person name="Woyke T."/>
            <person name="Bristow J."/>
            <person name="Eisen J.A."/>
            <person name="Markowitz V."/>
            <person name="Hugenholtz P."/>
            <person name="Kyrpides N.C."/>
            <person name="Klenk H.P."/>
            <person name="Lapidus A."/>
        </authorList>
    </citation>
    <scope>NUCLEOTIDE SEQUENCE [LARGE SCALE GENOMIC DNA]</scope>
    <source>
        <strain evidence="3">ATCC 700542 / DSM 9946 / VI-R2</strain>
    </source>
</reference>
<dbReference type="EMBL" id="CP002042">
    <property type="protein sequence ID" value="ADH62953.1"/>
    <property type="molecule type" value="Genomic_DNA"/>
</dbReference>
<feature type="chain" id="PRO_5003093088" description="Carboxypeptidase regulatory-like domain-containing protein" evidence="1">
    <location>
        <begin position="24"/>
        <end position="133"/>
    </location>
</feature>
<accession>D7BD35</accession>
<evidence type="ECO:0008006" key="4">
    <source>
        <dbReference type="Google" id="ProtNLM"/>
    </source>
</evidence>
<dbReference type="STRING" id="526227.Mesil_1048"/>
<dbReference type="RefSeq" id="WP_013157534.1">
    <property type="nucleotide sequence ID" value="NC_014212.1"/>
</dbReference>
<dbReference type="Proteomes" id="UP000001916">
    <property type="component" value="Chromosome"/>
</dbReference>
<evidence type="ECO:0000256" key="1">
    <source>
        <dbReference type="SAM" id="SignalP"/>
    </source>
</evidence>